<comment type="catalytic activity">
    <reaction evidence="9 10">
        <text>RNA(n) + a ribonucleoside 5'-triphosphate = RNA(n+1) + diphosphate</text>
        <dbReference type="Rhea" id="RHEA:21248"/>
        <dbReference type="Rhea" id="RHEA-COMP:14527"/>
        <dbReference type="Rhea" id="RHEA-COMP:17342"/>
        <dbReference type="ChEBI" id="CHEBI:33019"/>
        <dbReference type="ChEBI" id="CHEBI:61557"/>
        <dbReference type="ChEBI" id="CHEBI:140395"/>
        <dbReference type="EC" id="2.7.7.6"/>
    </reaction>
</comment>
<dbReference type="EC" id="2.7.7.6" evidence="2 10"/>
<protein>
    <recommendedName>
        <fullName evidence="3 10">DNA-directed RNA polymerase subunit omega</fullName>
        <shortName evidence="10">RNAP omega subunit</shortName>
        <ecNumber evidence="2 10">2.7.7.6</ecNumber>
    </recommendedName>
    <alternativeName>
        <fullName evidence="10">RNA polymerase omega subunit</fullName>
    </alternativeName>
    <alternativeName>
        <fullName evidence="8 10">Transcriptase subunit omega</fullName>
    </alternativeName>
</protein>
<dbReference type="SUPFAM" id="SSF63562">
    <property type="entry name" value="RPB6/omega subunit-like"/>
    <property type="match status" value="1"/>
</dbReference>
<evidence type="ECO:0000313" key="12">
    <source>
        <dbReference type="Proteomes" id="UP000277108"/>
    </source>
</evidence>
<comment type="caution">
    <text evidence="11">The sequence shown here is derived from an EMBL/GenBank/DDBJ whole genome shotgun (WGS) entry which is preliminary data.</text>
</comment>
<dbReference type="GO" id="GO:0000428">
    <property type="term" value="C:DNA-directed RNA polymerase complex"/>
    <property type="evidence" value="ECO:0007669"/>
    <property type="project" value="UniProtKB-KW"/>
</dbReference>
<comment type="similarity">
    <text evidence="1 10">Belongs to the RNA polymerase subunit omega family.</text>
</comment>
<dbReference type="EMBL" id="RKRK01000002">
    <property type="protein sequence ID" value="RPF57816.1"/>
    <property type="molecule type" value="Genomic_DNA"/>
</dbReference>
<dbReference type="RefSeq" id="WP_123807369.1">
    <property type="nucleotide sequence ID" value="NZ_RKRK01000002.1"/>
</dbReference>
<dbReference type="PANTHER" id="PTHR34476">
    <property type="entry name" value="DNA-DIRECTED RNA POLYMERASE SUBUNIT OMEGA"/>
    <property type="match status" value="1"/>
</dbReference>
<dbReference type="InterPro" id="IPR036161">
    <property type="entry name" value="RPB6/omega-like_sf"/>
</dbReference>
<sequence>MLYPAIHDLKKHVDSSYMIVTQAARRARELQEHPDSAFNESYHSYKPVGKALEELSQRKLNISK</sequence>
<evidence type="ECO:0000256" key="4">
    <source>
        <dbReference type="ARBA" id="ARBA00022478"/>
    </source>
</evidence>
<dbReference type="OrthoDB" id="9815459at2"/>
<gene>
    <name evidence="10" type="primary">rpoZ</name>
    <name evidence="11" type="ORF">EDD62_0451</name>
</gene>
<name>A0A3N5BIZ9_9BACL</name>
<dbReference type="Proteomes" id="UP000277108">
    <property type="component" value="Unassembled WGS sequence"/>
</dbReference>
<keyword evidence="7 10" id="KW-0804">Transcription</keyword>
<keyword evidence="12" id="KW-1185">Reference proteome</keyword>
<evidence type="ECO:0000256" key="1">
    <source>
        <dbReference type="ARBA" id="ARBA00006711"/>
    </source>
</evidence>
<dbReference type="NCBIfam" id="TIGR00690">
    <property type="entry name" value="rpoZ"/>
    <property type="match status" value="1"/>
</dbReference>
<reference evidence="11 12" key="1">
    <citation type="submission" date="2018-11" db="EMBL/GenBank/DDBJ databases">
        <title>Genomic Encyclopedia of Type Strains, Phase IV (KMG-IV): sequencing the most valuable type-strain genomes for metagenomic binning, comparative biology and taxonomic classification.</title>
        <authorList>
            <person name="Goeker M."/>
        </authorList>
    </citation>
    <scope>NUCLEOTIDE SEQUENCE [LARGE SCALE GENOMIC DNA]</scope>
    <source>
        <strain evidence="11 12">DSM 29158</strain>
    </source>
</reference>
<evidence type="ECO:0000256" key="10">
    <source>
        <dbReference type="HAMAP-Rule" id="MF_00366"/>
    </source>
</evidence>
<dbReference type="SMART" id="SM01409">
    <property type="entry name" value="RNA_pol_Rpb6"/>
    <property type="match status" value="1"/>
</dbReference>
<evidence type="ECO:0000256" key="8">
    <source>
        <dbReference type="ARBA" id="ARBA00029924"/>
    </source>
</evidence>
<dbReference type="GO" id="GO:0003677">
    <property type="term" value="F:DNA binding"/>
    <property type="evidence" value="ECO:0007669"/>
    <property type="project" value="UniProtKB-UniRule"/>
</dbReference>
<evidence type="ECO:0000256" key="6">
    <source>
        <dbReference type="ARBA" id="ARBA00022695"/>
    </source>
</evidence>
<dbReference type="InterPro" id="IPR003716">
    <property type="entry name" value="DNA-dir_RNA_pol_omega"/>
</dbReference>
<keyword evidence="4 10" id="KW-0240">DNA-directed RNA polymerase</keyword>
<dbReference type="Gene3D" id="3.90.940.10">
    <property type="match status" value="1"/>
</dbReference>
<dbReference type="InterPro" id="IPR006110">
    <property type="entry name" value="Pol_omega/Rpo6/RPB6"/>
</dbReference>
<evidence type="ECO:0000256" key="9">
    <source>
        <dbReference type="ARBA" id="ARBA00048552"/>
    </source>
</evidence>
<dbReference type="GO" id="GO:0003899">
    <property type="term" value="F:DNA-directed RNA polymerase activity"/>
    <property type="evidence" value="ECO:0007669"/>
    <property type="project" value="UniProtKB-UniRule"/>
</dbReference>
<evidence type="ECO:0000256" key="5">
    <source>
        <dbReference type="ARBA" id="ARBA00022679"/>
    </source>
</evidence>
<evidence type="ECO:0000256" key="2">
    <source>
        <dbReference type="ARBA" id="ARBA00012418"/>
    </source>
</evidence>
<evidence type="ECO:0000256" key="7">
    <source>
        <dbReference type="ARBA" id="ARBA00023163"/>
    </source>
</evidence>
<accession>A0A3N5BIZ9</accession>
<dbReference type="Pfam" id="PF01192">
    <property type="entry name" value="RNA_pol_Rpb6"/>
    <property type="match status" value="1"/>
</dbReference>
<proteinExistence type="inferred from homology"/>
<evidence type="ECO:0000256" key="3">
    <source>
        <dbReference type="ARBA" id="ARBA00013725"/>
    </source>
</evidence>
<comment type="function">
    <text evidence="10">Promotes RNA polymerase assembly. Latches the N- and C-terminal regions of the beta' subunit thereby facilitating its interaction with the beta and alpha subunits.</text>
</comment>
<evidence type="ECO:0000313" key="11">
    <source>
        <dbReference type="EMBL" id="RPF57816.1"/>
    </source>
</evidence>
<dbReference type="HAMAP" id="MF_00366">
    <property type="entry name" value="RNApol_bact_RpoZ"/>
    <property type="match status" value="1"/>
</dbReference>
<organism evidence="11 12">
    <name type="scientific">Abyssicoccus albus</name>
    <dbReference type="NCBI Taxonomy" id="1817405"/>
    <lineage>
        <taxon>Bacteria</taxon>
        <taxon>Bacillati</taxon>
        <taxon>Bacillota</taxon>
        <taxon>Bacilli</taxon>
        <taxon>Bacillales</taxon>
        <taxon>Abyssicoccaceae</taxon>
    </lineage>
</organism>
<dbReference type="PANTHER" id="PTHR34476:SF1">
    <property type="entry name" value="DNA-DIRECTED RNA POLYMERASE SUBUNIT OMEGA"/>
    <property type="match status" value="1"/>
</dbReference>
<keyword evidence="6 10" id="KW-0548">Nucleotidyltransferase</keyword>
<comment type="subunit">
    <text evidence="10">The RNAP catalytic core consists of 2 alpha, 1 beta, 1 beta' and 1 omega subunit. When a sigma factor is associated with the core the holoenzyme is formed, which can initiate transcription.</text>
</comment>
<dbReference type="GO" id="GO:0006351">
    <property type="term" value="P:DNA-templated transcription"/>
    <property type="evidence" value="ECO:0007669"/>
    <property type="project" value="UniProtKB-UniRule"/>
</dbReference>
<dbReference type="AlphaFoldDB" id="A0A3N5BIZ9"/>
<keyword evidence="5 10" id="KW-0808">Transferase</keyword>